<comment type="caution">
    <text evidence="2">The sequence shown here is derived from an EMBL/GenBank/DDBJ whole genome shotgun (WGS) entry which is preliminary data.</text>
</comment>
<evidence type="ECO:0000256" key="1">
    <source>
        <dbReference type="SAM" id="MobiDB-lite"/>
    </source>
</evidence>
<dbReference type="RefSeq" id="WP_359658186.1">
    <property type="nucleotide sequence ID" value="NZ_JBEXZP010000290.1"/>
</dbReference>
<keyword evidence="3" id="KW-1185">Reference proteome</keyword>
<reference evidence="2 3" key="1">
    <citation type="submission" date="2024-06" db="EMBL/GenBank/DDBJ databases">
        <title>The Natural Products Discovery Center: Release of the First 8490 Sequenced Strains for Exploring Actinobacteria Biosynthetic Diversity.</title>
        <authorList>
            <person name="Kalkreuter E."/>
            <person name="Kautsar S.A."/>
            <person name="Yang D."/>
            <person name="Bader C.D."/>
            <person name="Teijaro C.N."/>
            <person name="Fluegel L."/>
            <person name="Davis C.M."/>
            <person name="Simpson J.R."/>
            <person name="Lauterbach L."/>
            <person name="Steele A.D."/>
            <person name="Gui C."/>
            <person name="Meng S."/>
            <person name="Li G."/>
            <person name="Viehrig K."/>
            <person name="Ye F."/>
            <person name="Su P."/>
            <person name="Kiefer A.F."/>
            <person name="Nichols A."/>
            <person name="Cepeda A.J."/>
            <person name="Yan W."/>
            <person name="Fan B."/>
            <person name="Jiang Y."/>
            <person name="Adhikari A."/>
            <person name="Zheng C.-J."/>
            <person name="Schuster L."/>
            <person name="Cowan T.M."/>
            <person name="Smanski M.J."/>
            <person name="Chevrette M.G."/>
            <person name="De Carvalho L.P.S."/>
            <person name="Shen B."/>
        </authorList>
    </citation>
    <scope>NUCLEOTIDE SEQUENCE [LARGE SCALE GENOMIC DNA]</scope>
    <source>
        <strain evidence="2 3">NPDC006337</strain>
    </source>
</reference>
<organism evidence="2 3">
    <name type="scientific">Streptomyces lavendulocolor</name>
    <dbReference type="NCBI Taxonomy" id="67316"/>
    <lineage>
        <taxon>Bacteria</taxon>
        <taxon>Bacillati</taxon>
        <taxon>Actinomycetota</taxon>
        <taxon>Actinomycetes</taxon>
        <taxon>Kitasatosporales</taxon>
        <taxon>Streptomycetaceae</taxon>
        <taxon>Streptomyces</taxon>
    </lineage>
</organism>
<feature type="region of interest" description="Disordered" evidence="1">
    <location>
        <begin position="1"/>
        <end position="59"/>
    </location>
</feature>
<feature type="compositionally biased region" description="Basic residues" evidence="1">
    <location>
        <begin position="43"/>
        <end position="59"/>
    </location>
</feature>
<evidence type="ECO:0000313" key="2">
    <source>
        <dbReference type="EMBL" id="MEU0706276.1"/>
    </source>
</evidence>
<sequence>MTGPSSTPRGEHTPKPGIWWTTTVGWSGEQLADDDAEPPRANRATRRAAARAARRRPTA</sequence>
<proteinExistence type="predicted"/>
<evidence type="ECO:0000313" key="3">
    <source>
        <dbReference type="Proteomes" id="UP001550378"/>
    </source>
</evidence>
<name>A0ABV2W0M5_9ACTN</name>
<accession>A0ABV2W0M5</accession>
<dbReference type="Proteomes" id="UP001550378">
    <property type="component" value="Unassembled WGS sequence"/>
</dbReference>
<protein>
    <submittedName>
        <fullName evidence="2">Uncharacterized protein</fullName>
    </submittedName>
</protein>
<dbReference type="EMBL" id="JBEXZR010000002">
    <property type="protein sequence ID" value="MEU0706276.1"/>
    <property type="molecule type" value="Genomic_DNA"/>
</dbReference>
<gene>
    <name evidence="2" type="ORF">ABZ508_02705</name>
</gene>